<dbReference type="AlphaFoldDB" id="F4PS05"/>
<sequence length="558" mass="63269">MEHFEPIPLQLIPTNCQTICDDDDKSPNQVIILLDITNQQNLASQIVFVLDFIKSSPNHVHFDLLVHQHKSPPREISLNRTKNDMVSDLNKFKNESNHNQTIDMASSFKCLFKSLGDSVSESLDQCLLSIRPKSSQKGDPVIVLFSYALPPRPNQRLLKSIRNIQSQSVHLLAVVQNGIISNQLDNCPIFYPLKMNDLLSTLFKQQNSDFSIEVILDQESKAQKLNENVVLKMSIKPENKPLPPKSYLQIGRNEFYYGVNICLGEQGVQPDESRTIPFTLKPIQNTFATRMPPSRIQFKIVQDPTNEKVKVLTQGYFSIPTALFSGEFFDFQLVVVIDGKAGSGKSTVINGIYNTFHDREIKYPYFTSNCGAVHGTHAFNFTPMCDILQKNSKLNSLLIKDIIDNLNVTVVDKKGYTESDTTPVISGLLNGQFRHNETRLYQETDPNYKVNGCILVASIKSFVSETSTDFTMIRTKVRELLSNKIHPILAITFLDELSENEMTLPKANIATLGVEVGNIFYMDNYLGHTKERMIEKDYQNFELLLCARKLAENYINNL</sequence>
<accession>F4PS05</accession>
<keyword evidence="2" id="KW-1185">Reference proteome</keyword>
<dbReference type="EMBL" id="GL883010">
    <property type="protein sequence ID" value="EGG20603.1"/>
    <property type="molecule type" value="Genomic_DNA"/>
</dbReference>
<protein>
    <submittedName>
        <fullName evidence="1">Uncharacterized protein</fullName>
    </submittedName>
</protein>
<dbReference type="KEGG" id="dfa:DFA_00464"/>
<reference evidence="2" key="1">
    <citation type="journal article" date="2011" name="Genome Res.">
        <title>Phylogeny-wide analysis of social amoeba genomes highlights ancient origins for complex intercellular communication.</title>
        <authorList>
            <person name="Heidel A.J."/>
            <person name="Lawal H.M."/>
            <person name="Felder M."/>
            <person name="Schilde C."/>
            <person name="Helps N.R."/>
            <person name="Tunggal B."/>
            <person name="Rivero F."/>
            <person name="John U."/>
            <person name="Schleicher M."/>
            <person name="Eichinger L."/>
            <person name="Platzer M."/>
            <person name="Noegel A.A."/>
            <person name="Schaap P."/>
            <person name="Gloeckner G."/>
        </authorList>
    </citation>
    <scope>NUCLEOTIDE SEQUENCE [LARGE SCALE GENOMIC DNA]</scope>
    <source>
        <strain evidence="2">SH3</strain>
    </source>
</reference>
<dbReference type="Proteomes" id="UP000007797">
    <property type="component" value="Unassembled WGS sequence"/>
</dbReference>
<gene>
    <name evidence="1" type="ORF">DFA_00464</name>
</gene>
<proteinExistence type="predicted"/>
<dbReference type="OrthoDB" id="25620at2759"/>
<evidence type="ECO:0000313" key="1">
    <source>
        <dbReference type="EMBL" id="EGG20603.1"/>
    </source>
</evidence>
<dbReference type="GeneID" id="14873071"/>
<evidence type="ECO:0000313" key="2">
    <source>
        <dbReference type="Proteomes" id="UP000007797"/>
    </source>
</evidence>
<dbReference type="SUPFAM" id="SSF52540">
    <property type="entry name" value="P-loop containing nucleoside triphosphate hydrolases"/>
    <property type="match status" value="1"/>
</dbReference>
<organism evidence="1 2">
    <name type="scientific">Cavenderia fasciculata</name>
    <name type="common">Slime mold</name>
    <name type="synonym">Dictyostelium fasciculatum</name>
    <dbReference type="NCBI Taxonomy" id="261658"/>
    <lineage>
        <taxon>Eukaryota</taxon>
        <taxon>Amoebozoa</taxon>
        <taxon>Evosea</taxon>
        <taxon>Eumycetozoa</taxon>
        <taxon>Dictyostelia</taxon>
        <taxon>Acytosteliales</taxon>
        <taxon>Cavenderiaceae</taxon>
        <taxon>Cavenderia</taxon>
    </lineage>
</organism>
<name>F4PS05_CACFS</name>
<dbReference type="RefSeq" id="XP_004358453.1">
    <property type="nucleotide sequence ID" value="XM_004358396.1"/>
</dbReference>
<dbReference type="InterPro" id="IPR027417">
    <property type="entry name" value="P-loop_NTPase"/>
</dbReference>
<dbReference type="Gene3D" id="3.40.50.300">
    <property type="entry name" value="P-loop containing nucleotide triphosphate hydrolases"/>
    <property type="match status" value="1"/>
</dbReference>